<feature type="region of interest" description="Disordered" evidence="1">
    <location>
        <begin position="478"/>
        <end position="508"/>
    </location>
</feature>
<dbReference type="InterPro" id="IPR025332">
    <property type="entry name" value="DUF4238"/>
</dbReference>
<evidence type="ECO:0000256" key="1">
    <source>
        <dbReference type="SAM" id="MobiDB-lite"/>
    </source>
</evidence>
<comment type="caution">
    <text evidence="2">The sequence shown here is derived from an EMBL/GenBank/DDBJ whole genome shotgun (WGS) entry which is preliminary data.</text>
</comment>
<dbReference type="Proteomes" id="UP001320420">
    <property type="component" value="Unassembled WGS sequence"/>
</dbReference>
<sequence>MFGKTCGRQNLYDDTGRVNPREIEHSFSKLESKFSVIARRIVAAVTEGLDHIDILEKDVHVLYKFMSLSPRRSEQCKDDIENPYRENDFMFQWLFEASKKSGRSGDPGQFWLGDLLYLLETSHEDILADAEKTTGTSSAGTYKYFIENYALQVWKAADGYEFFLNENLVDFEGDTEYCLGTEAREAGLQLIWMTRHDMMHLILPITPEVAVVFCNESRCWQSPFADGMQQLKIPYLENSLLRDAPHKDLIHISVPSETRGNKTWPATVAWRVNIGALSRHHHRIIASYSLAHAESFVIVRRRARFERAKRELAVFSRNRVKTWNDHGIRISYLDYRDKRQDRPTPLTETQVTKTVDELMTSLGEVLNIVKHSHQPIPRSKEMAFKSWRAMLALESVGETANSSSVSSGRQPFLNPGLKAAFESAYPPKNPGFKDLIAIDFFEFFRDAVGESTFSQLSFQIDTKISELVKTDAFAANFETPEQEAPPPTAPSFLGTDTHHSSERSSDQNDIFGNPAFQSVFRAAQGLEVLKWMFEERQDILATFIRDLAEPIGAAQPQVIRIRGRRQ</sequence>
<name>A0AAN9YE49_9PEZI</name>
<protein>
    <submittedName>
        <fullName evidence="2">Uncharacterized protein</fullName>
    </submittedName>
</protein>
<dbReference type="Pfam" id="PF14022">
    <property type="entry name" value="DUF4238"/>
    <property type="match status" value="1"/>
</dbReference>
<gene>
    <name evidence="2" type="ORF">SLS62_011258</name>
</gene>
<keyword evidence="3" id="KW-1185">Reference proteome</keyword>
<proteinExistence type="predicted"/>
<dbReference type="EMBL" id="JAKJXP020000182">
    <property type="protein sequence ID" value="KAK7739268.1"/>
    <property type="molecule type" value="Genomic_DNA"/>
</dbReference>
<reference evidence="2 3" key="1">
    <citation type="submission" date="2024-02" db="EMBL/GenBank/DDBJ databases">
        <title>De novo assembly and annotation of 12 fungi associated with fruit tree decline syndrome in Ontario, Canada.</title>
        <authorList>
            <person name="Sulman M."/>
            <person name="Ellouze W."/>
            <person name="Ilyukhin E."/>
        </authorList>
    </citation>
    <scope>NUCLEOTIDE SEQUENCE [LARGE SCALE GENOMIC DNA]</scope>
    <source>
        <strain evidence="2 3">M11/M66-122</strain>
    </source>
</reference>
<feature type="compositionally biased region" description="Basic and acidic residues" evidence="1">
    <location>
        <begin position="496"/>
        <end position="506"/>
    </location>
</feature>
<organism evidence="2 3">
    <name type="scientific">Diatrype stigma</name>
    <dbReference type="NCBI Taxonomy" id="117547"/>
    <lineage>
        <taxon>Eukaryota</taxon>
        <taxon>Fungi</taxon>
        <taxon>Dikarya</taxon>
        <taxon>Ascomycota</taxon>
        <taxon>Pezizomycotina</taxon>
        <taxon>Sordariomycetes</taxon>
        <taxon>Xylariomycetidae</taxon>
        <taxon>Xylariales</taxon>
        <taxon>Diatrypaceae</taxon>
        <taxon>Diatrype</taxon>
    </lineage>
</organism>
<accession>A0AAN9YE49</accession>
<evidence type="ECO:0000313" key="2">
    <source>
        <dbReference type="EMBL" id="KAK7739268.1"/>
    </source>
</evidence>
<evidence type="ECO:0000313" key="3">
    <source>
        <dbReference type="Proteomes" id="UP001320420"/>
    </source>
</evidence>
<dbReference type="AlphaFoldDB" id="A0AAN9YE49"/>